<gene>
    <name evidence="2" type="ORF">MNR06_09045</name>
</gene>
<keyword evidence="3" id="KW-1185">Reference proteome</keyword>
<evidence type="ECO:0000313" key="2">
    <source>
        <dbReference type="EMBL" id="UOE99841.1"/>
    </source>
</evidence>
<evidence type="ECO:0000313" key="3">
    <source>
        <dbReference type="Proteomes" id="UP000830116"/>
    </source>
</evidence>
<name>A0ABY4C4H7_9BACT</name>
<dbReference type="PROSITE" id="PS51257">
    <property type="entry name" value="PROKAR_LIPOPROTEIN"/>
    <property type="match status" value="1"/>
</dbReference>
<accession>A0ABY4C4H7</accession>
<dbReference type="EMBL" id="CP093442">
    <property type="protein sequence ID" value="UOE99841.1"/>
    <property type="molecule type" value="Genomic_DNA"/>
</dbReference>
<dbReference type="RefSeq" id="WP_243535188.1">
    <property type="nucleotide sequence ID" value="NZ_CP093442.1"/>
</dbReference>
<feature type="compositionally biased region" description="Basic and acidic residues" evidence="1">
    <location>
        <begin position="167"/>
        <end position="229"/>
    </location>
</feature>
<feature type="region of interest" description="Disordered" evidence="1">
    <location>
        <begin position="120"/>
        <end position="154"/>
    </location>
</feature>
<protein>
    <submittedName>
        <fullName evidence="2">Uncharacterized protein</fullName>
    </submittedName>
</protein>
<sequence>MSLTRLPFEKRSRGPLIGLWTLIIIVSCLSMNTPAMADENAPETLVDEKYSLKADREALEKLRKDIPADVKKENDEKAFMDQMMSDLSRNPSEVRGKFSSLLNKKRTLFNKDMTKARETFTKAQKKERDEFSKDLGEQRKDASKKKMSSEERKDFFDDLEAKRKDFYANQKEKRDEFEANMRDKRKDFDDYARSKNDEFNQLHRDYSKRYEENKKLEKDRKKEAEEQRKQQTFNLDQEYEPVRKKAPKILAPNESEPSN</sequence>
<proteinExistence type="predicted"/>
<dbReference type="Proteomes" id="UP000830116">
    <property type="component" value="Chromosome"/>
</dbReference>
<organism evidence="2 3">
    <name type="scientific">Bdellovibrio reynosensis</name>
    <dbReference type="NCBI Taxonomy" id="2835041"/>
    <lineage>
        <taxon>Bacteria</taxon>
        <taxon>Pseudomonadati</taxon>
        <taxon>Bdellovibrionota</taxon>
        <taxon>Bdellovibrionia</taxon>
        <taxon>Bdellovibrionales</taxon>
        <taxon>Pseudobdellovibrionaceae</taxon>
        <taxon>Bdellovibrio</taxon>
    </lineage>
</organism>
<reference evidence="2" key="1">
    <citation type="submission" date="2022-03" db="EMBL/GenBank/DDBJ databases">
        <title>Genome Identification and Characterization of new species Bdellovibrio reynosense LBG001 sp. nov. from a Mexico soil sample.</title>
        <authorList>
            <person name="Camilli A."/>
            <person name="Ajao Y."/>
            <person name="Guo X."/>
        </authorList>
    </citation>
    <scope>NUCLEOTIDE SEQUENCE</scope>
    <source>
        <strain evidence="2">LBG001</strain>
    </source>
</reference>
<feature type="compositionally biased region" description="Basic and acidic residues" evidence="1">
    <location>
        <begin position="120"/>
        <end position="141"/>
    </location>
</feature>
<evidence type="ECO:0000256" key="1">
    <source>
        <dbReference type="SAM" id="MobiDB-lite"/>
    </source>
</evidence>
<feature type="region of interest" description="Disordered" evidence="1">
    <location>
        <begin position="167"/>
        <end position="259"/>
    </location>
</feature>